<evidence type="ECO:0000259" key="3">
    <source>
        <dbReference type="Pfam" id="PF00561"/>
    </source>
</evidence>
<protein>
    <recommendedName>
        <fullName evidence="3">AB hydrolase-1 domain-containing protein</fullName>
    </recommendedName>
</protein>
<evidence type="ECO:0000313" key="5">
    <source>
        <dbReference type="Proteomes" id="UP001329430"/>
    </source>
</evidence>
<dbReference type="PRINTS" id="PR00111">
    <property type="entry name" value="ABHYDROLASE"/>
</dbReference>
<feature type="domain" description="AB hydrolase-1" evidence="3">
    <location>
        <begin position="43"/>
        <end position="160"/>
    </location>
</feature>
<dbReference type="Pfam" id="PF00561">
    <property type="entry name" value="Abhydrolase_1"/>
    <property type="match status" value="1"/>
</dbReference>
<dbReference type="InterPro" id="IPR050266">
    <property type="entry name" value="AB_hydrolase_sf"/>
</dbReference>
<accession>A0AAN7ZCK5</accession>
<dbReference type="EMBL" id="JAVRBK010000007">
    <property type="protein sequence ID" value="KAK5641240.1"/>
    <property type="molecule type" value="Genomic_DNA"/>
</dbReference>
<keyword evidence="2" id="KW-0378">Hydrolase</keyword>
<organism evidence="4 5">
    <name type="scientific">Pyrocoelia pectoralis</name>
    <dbReference type="NCBI Taxonomy" id="417401"/>
    <lineage>
        <taxon>Eukaryota</taxon>
        <taxon>Metazoa</taxon>
        <taxon>Ecdysozoa</taxon>
        <taxon>Arthropoda</taxon>
        <taxon>Hexapoda</taxon>
        <taxon>Insecta</taxon>
        <taxon>Pterygota</taxon>
        <taxon>Neoptera</taxon>
        <taxon>Endopterygota</taxon>
        <taxon>Coleoptera</taxon>
        <taxon>Polyphaga</taxon>
        <taxon>Elateriformia</taxon>
        <taxon>Elateroidea</taxon>
        <taxon>Lampyridae</taxon>
        <taxon>Lampyrinae</taxon>
        <taxon>Pyrocoelia</taxon>
    </lineage>
</organism>
<reference evidence="4 5" key="1">
    <citation type="journal article" date="2024" name="Insects">
        <title>An Improved Chromosome-Level Genome Assembly of the Firefly Pyrocoelia pectoralis.</title>
        <authorList>
            <person name="Fu X."/>
            <person name="Meyer-Rochow V.B."/>
            <person name="Ballantyne L."/>
            <person name="Zhu X."/>
        </authorList>
    </citation>
    <scope>NUCLEOTIDE SEQUENCE [LARGE SCALE GENOMIC DNA]</scope>
    <source>
        <strain evidence="4">XCY_ONT2</strain>
    </source>
</reference>
<evidence type="ECO:0000256" key="2">
    <source>
        <dbReference type="ARBA" id="ARBA00022801"/>
    </source>
</evidence>
<dbReference type="PANTHER" id="PTHR43798:SF14">
    <property type="entry name" value="SERINE HYDROLASE-LIKE PROTEIN DDB_G0286239"/>
    <property type="match status" value="1"/>
</dbReference>
<proteinExistence type="inferred from homology"/>
<dbReference type="InterPro" id="IPR000073">
    <property type="entry name" value="AB_hydrolase_1"/>
</dbReference>
<evidence type="ECO:0000313" key="4">
    <source>
        <dbReference type="EMBL" id="KAK5641240.1"/>
    </source>
</evidence>
<dbReference type="Proteomes" id="UP001329430">
    <property type="component" value="Chromosome 7"/>
</dbReference>
<evidence type="ECO:0000256" key="1">
    <source>
        <dbReference type="ARBA" id="ARBA00008645"/>
    </source>
</evidence>
<dbReference type="SUPFAM" id="SSF53474">
    <property type="entry name" value="alpha/beta-Hydrolases"/>
    <property type="match status" value="1"/>
</dbReference>
<comment type="caution">
    <text evidence="4">The sequence shown here is derived from an EMBL/GenBank/DDBJ whole genome shotgun (WGS) entry which is preliminary data.</text>
</comment>
<sequence>MSHSQTNGFHSNSHMDEEFEEIAIEVPWGHIAGKWWGARDVQPILAIHGWQDNAGSFDALAPLLIGPNVSILSIDLPGHGMSSHHPKGQPYYIYWDGLIHTRRIVKHFKWEKVSIMGHSLGGGIGFMYASIFPNEVDKLISLDLVCPPLGEAVNSFEQKVELFLKYESLHHSCNPQYEYDKMINITVHGYEDQLTRKSCKILMKRGMKPTRENTSIYRFCRDPVLKSVITMFSLEQVCAFAVQITCKVLNIKALDCIQATYYDTVLDKIRTNAQVDYHRVSGNHFVHLNNPERVSGIISKFLKS</sequence>
<dbReference type="InterPro" id="IPR029058">
    <property type="entry name" value="AB_hydrolase_fold"/>
</dbReference>
<dbReference type="InterPro" id="IPR000639">
    <property type="entry name" value="Epox_hydrolase-like"/>
</dbReference>
<dbReference type="AlphaFoldDB" id="A0AAN7ZCK5"/>
<dbReference type="GO" id="GO:0016020">
    <property type="term" value="C:membrane"/>
    <property type="evidence" value="ECO:0007669"/>
    <property type="project" value="TreeGrafter"/>
</dbReference>
<comment type="similarity">
    <text evidence="1">Belongs to the AB hydrolase superfamily.</text>
</comment>
<dbReference type="PANTHER" id="PTHR43798">
    <property type="entry name" value="MONOACYLGLYCEROL LIPASE"/>
    <property type="match status" value="1"/>
</dbReference>
<keyword evidence="5" id="KW-1185">Reference proteome</keyword>
<dbReference type="PRINTS" id="PR00412">
    <property type="entry name" value="EPOXHYDRLASE"/>
</dbReference>
<name>A0AAN7ZCK5_9COLE</name>
<dbReference type="Gene3D" id="3.40.50.1820">
    <property type="entry name" value="alpha/beta hydrolase"/>
    <property type="match status" value="1"/>
</dbReference>
<dbReference type="GO" id="GO:0016787">
    <property type="term" value="F:hydrolase activity"/>
    <property type="evidence" value="ECO:0007669"/>
    <property type="project" value="UniProtKB-KW"/>
</dbReference>
<gene>
    <name evidence="4" type="ORF">RI129_009787</name>
</gene>